<evidence type="ECO:0000313" key="1">
    <source>
        <dbReference type="EMBL" id="JAH87899.1"/>
    </source>
</evidence>
<organism evidence="1">
    <name type="scientific">Anguilla anguilla</name>
    <name type="common">European freshwater eel</name>
    <name type="synonym">Muraena anguilla</name>
    <dbReference type="NCBI Taxonomy" id="7936"/>
    <lineage>
        <taxon>Eukaryota</taxon>
        <taxon>Metazoa</taxon>
        <taxon>Chordata</taxon>
        <taxon>Craniata</taxon>
        <taxon>Vertebrata</taxon>
        <taxon>Euteleostomi</taxon>
        <taxon>Actinopterygii</taxon>
        <taxon>Neopterygii</taxon>
        <taxon>Teleostei</taxon>
        <taxon>Anguilliformes</taxon>
        <taxon>Anguillidae</taxon>
        <taxon>Anguilla</taxon>
    </lineage>
</organism>
<dbReference type="AlphaFoldDB" id="A0A0E9WBY4"/>
<accession>A0A0E9WBY4</accession>
<sequence length="73" mass="8050">MPVTAMRAALPRLCINDPTLPMCILLRKQWSVPSVGFYYSFVGVFPASGYKLNMNFICATLIARLAAPISPIM</sequence>
<protein>
    <submittedName>
        <fullName evidence="1">Uncharacterized protein</fullName>
    </submittedName>
</protein>
<reference evidence="1" key="1">
    <citation type="submission" date="2014-11" db="EMBL/GenBank/DDBJ databases">
        <authorList>
            <person name="Amaro Gonzalez C."/>
        </authorList>
    </citation>
    <scope>NUCLEOTIDE SEQUENCE</scope>
</reference>
<name>A0A0E9WBY4_ANGAN</name>
<dbReference type="EMBL" id="GBXM01020678">
    <property type="protein sequence ID" value="JAH87899.1"/>
    <property type="molecule type" value="Transcribed_RNA"/>
</dbReference>
<proteinExistence type="predicted"/>
<reference evidence="1" key="2">
    <citation type="journal article" date="2015" name="Fish Shellfish Immunol.">
        <title>Early steps in the European eel (Anguilla anguilla)-Vibrio vulnificus interaction in the gills: Role of the RtxA13 toxin.</title>
        <authorList>
            <person name="Callol A."/>
            <person name="Pajuelo D."/>
            <person name="Ebbesson L."/>
            <person name="Teles M."/>
            <person name="MacKenzie S."/>
            <person name="Amaro C."/>
        </authorList>
    </citation>
    <scope>NUCLEOTIDE SEQUENCE</scope>
</reference>